<evidence type="ECO:0000256" key="11">
    <source>
        <dbReference type="PROSITE-ProRule" id="PRU00110"/>
    </source>
</evidence>
<dbReference type="InterPro" id="IPR036061">
    <property type="entry name" value="CheW-like_dom_sf"/>
</dbReference>
<dbReference type="InterPro" id="IPR035891">
    <property type="entry name" value="CheY-binding_CheA"/>
</dbReference>
<dbReference type="AlphaFoldDB" id="A0A6L8UWS3"/>
<dbReference type="InterPro" id="IPR051315">
    <property type="entry name" value="Bact_Chemotaxis_CheA"/>
</dbReference>
<dbReference type="Gene3D" id="1.20.120.160">
    <property type="entry name" value="HPT domain"/>
    <property type="match status" value="1"/>
</dbReference>
<dbReference type="Pfam" id="PF01627">
    <property type="entry name" value="Hpt"/>
    <property type="match status" value="1"/>
</dbReference>
<keyword evidence="6" id="KW-0808">Transferase</keyword>
<dbReference type="InterPro" id="IPR002545">
    <property type="entry name" value="CheW-lke_dom"/>
</dbReference>
<dbReference type="PROSITE" id="PS50894">
    <property type="entry name" value="HPT"/>
    <property type="match status" value="1"/>
</dbReference>
<feature type="domain" description="HPt" evidence="14">
    <location>
        <begin position="1"/>
        <end position="103"/>
    </location>
</feature>
<dbReference type="SUPFAM" id="SSF47384">
    <property type="entry name" value="Homodimeric domain of signal transducing histidine kinase"/>
    <property type="match status" value="1"/>
</dbReference>
<evidence type="ECO:0000256" key="6">
    <source>
        <dbReference type="ARBA" id="ARBA00022679"/>
    </source>
</evidence>
<dbReference type="SMART" id="SM01231">
    <property type="entry name" value="H-kinase_dim"/>
    <property type="match status" value="1"/>
</dbReference>
<dbReference type="PROSITE" id="PS50851">
    <property type="entry name" value="CHEW"/>
    <property type="match status" value="1"/>
</dbReference>
<dbReference type="InterPro" id="IPR004105">
    <property type="entry name" value="CheA-like_dim"/>
</dbReference>
<evidence type="ECO:0000256" key="2">
    <source>
        <dbReference type="ARBA" id="ARBA00012438"/>
    </source>
</evidence>
<dbReference type="PROSITE" id="PS50109">
    <property type="entry name" value="HIS_KIN"/>
    <property type="match status" value="1"/>
</dbReference>
<keyword evidence="9" id="KW-0067">ATP-binding</keyword>
<dbReference type="RefSeq" id="WP_161405834.1">
    <property type="nucleotide sequence ID" value="NZ_WTUZ01000010.1"/>
</dbReference>
<gene>
    <name evidence="15" type="ORF">GQF01_05420</name>
</gene>
<feature type="domain" description="CheW-like" evidence="13">
    <location>
        <begin position="560"/>
        <end position="691"/>
    </location>
</feature>
<evidence type="ECO:0000256" key="7">
    <source>
        <dbReference type="ARBA" id="ARBA00022741"/>
    </source>
</evidence>
<evidence type="ECO:0000313" key="16">
    <source>
        <dbReference type="Proteomes" id="UP000481087"/>
    </source>
</evidence>
<keyword evidence="16" id="KW-1185">Reference proteome</keyword>
<dbReference type="GO" id="GO:0000155">
    <property type="term" value="F:phosphorelay sensor kinase activity"/>
    <property type="evidence" value="ECO:0007669"/>
    <property type="project" value="InterPro"/>
</dbReference>
<dbReference type="Gene3D" id="2.30.30.40">
    <property type="entry name" value="SH3 Domains"/>
    <property type="match status" value="1"/>
</dbReference>
<dbReference type="GO" id="GO:0006935">
    <property type="term" value="P:chemotaxis"/>
    <property type="evidence" value="ECO:0007669"/>
    <property type="project" value="UniProtKB-KW"/>
</dbReference>
<comment type="catalytic activity">
    <reaction evidence="1">
        <text>ATP + protein L-histidine = ADP + protein N-phospho-L-histidine.</text>
        <dbReference type="EC" id="2.7.13.3"/>
    </reaction>
</comment>
<dbReference type="Pfam" id="PF01584">
    <property type="entry name" value="CheW"/>
    <property type="match status" value="1"/>
</dbReference>
<reference evidence="15 16" key="1">
    <citation type="submission" date="2019-12" db="EMBL/GenBank/DDBJ databases">
        <title>Paenibacillus sp. nov. sp. isolated from soil.</title>
        <authorList>
            <person name="Kim J."/>
            <person name="Jeong S.E."/>
            <person name="Jung H.S."/>
            <person name="Jeon C.O."/>
        </authorList>
    </citation>
    <scope>NUCLEOTIDE SEQUENCE [LARGE SCALE GENOMIC DNA]</scope>
    <source>
        <strain evidence="15 16">5J-6</strain>
    </source>
</reference>
<accession>A0A6L8UWS3</accession>
<name>A0A6L8UWS3_9BACL</name>
<dbReference type="InterPro" id="IPR036890">
    <property type="entry name" value="HATPase_C_sf"/>
</dbReference>
<dbReference type="Pfam" id="PF02518">
    <property type="entry name" value="HATPase_c"/>
    <property type="match status" value="1"/>
</dbReference>
<dbReference type="SUPFAM" id="SSF50341">
    <property type="entry name" value="CheW-like"/>
    <property type="match status" value="1"/>
</dbReference>
<dbReference type="SMART" id="SM00260">
    <property type="entry name" value="CheW"/>
    <property type="match status" value="1"/>
</dbReference>
<dbReference type="GO" id="GO:0005737">
    <property type="term" value="C:cytoplasm"/>
    <property type="evidence" value="ECO:0007669"/>
    <property type="project" value="InterPro"/>
</dbReference>
<feature type="domain" description="Histidine kinase" evidence="12">
    <location>
        <begin position="308"/>
        <end position="558"/>
    </location>
</feature>
<dbReference type="InterPro" id="IPR010808">
    <property type="entry name" value="CheA_P2-bd"/>
</dbReference>
<protein>
    <recommendedName>
        <fullName evidence="3">Chemotaxis protein CheA</fullName>
        <ecNumber evidence="2">2.7.13.3</ecNumber>
    </recommendedName>
</protein>
<evidence type="ECO:0000313" key="15">
    <source>
        <dbReference type="EMBL" id="MZQ81569.1"/>
    </source>
</evidence>
<evidence type="ECO:0000259" key="14">
    <source>
        <dbReference type="PROSITE" id="PS50894"/>
    </source>
</evidence>
<keyword evidence="7" id="KW-0547">Nucleotide-binding</keyword>
<dbReference type="Proteomes" id="UP000481087">
    <property type="component" value="Unassembled WGS sequence"/>
</dbReference>
<feature type="modified residue" description="Phosphohistidine" evidence="11">
    <location>
        <position position="46"/>
    </location>
</feature>
<evidence type="ECO:0000256" key="5">
    <source>
        <dbReference type="ARBA" id="ARBA00022553"/>
    </source>
</evidence>
<dbReference type="InterPro" id="IPR005467">
    <property type="entry name" value="His_kinase_dom"/>
</dbReference>
<dbReference type="CDD" id="cd00731">
    <property type="entry name" value="CheA_reg"/>
    <property type="match status" value="1"/>
</dbReference>
<sequence length="691" mass="75581">MELSQYLSMFIDESKEHLQSLNENLLSLESNPQDISIVHNIFRSAHTLKGMSATMGFEDIASLTHEMENVLDLVRNSKIEMNPFIFDCIFKSLDSLESMVEDIIQGGTGKADVTPIVAALRSIVTGEYKTASATVAAAVKEPAKGIEVDEFQFSILQQSIDAGFLVFYIEVNVNENCVLKAARAYMVFDALERMGEVVKATPSVQEIEQEKFDRSFSLYFISQVDQATLEKEILSVSEIESAVIITVDSESLVELSHPRSEVEAARQEIAAAVAAVEVPSPAVAVVSTPTAVEPAAAASKPTAGGAPVASRTIRVDIERLDALMNLFSELLIDRVRLEQLASEVKRNDLTETVEHMSRVSSDLQNIVLKLRMVPVDSVFNRFPRMIRDLAKSLDKKVDLVITGAETELDRTVIDEIGDPLVHLLRNAVDHGIESISDRLAAGKSEHGTIQLRAFHSGNHVFIEIEEDGKGIYREKVLKTALKNGLVTAEQAAKLTDKEVYNLLFASGFSTAEKISDISGRGVGLDVVKTKIQMLGGHVQVDSKPGVGSKFSVQLPLTLSIISAMLVRLGSEKYAIPLSSIVETSAIQKSQIRNIHGNKMVDYRKSVIPLVSLSTLFEVPDFNEDLEEETEIVVVRKGDKQVALMVDEFIGQQEIVLKTLGKYLTGLFAISGATILGDGQVALIIDPNALIK</sequence>
<dbReference type="EC" id="2.7.13.3" evidence="2"/>
<dbReference type="SMART" id="SM00387">
    <property type="entry name" value="HATPase_c"/>
    <property type="match status" value="1"/>
</dbReference>
<evidence type="ECO:0000256" key="1">
    <source>
        <dbReference type="ARBA" id="ARBA00000085"/>
    </source>
</evidence>
<keyword evidence="5 11" id="KW-0597">Phosphoprotein</keyword>
<dbReference type="Gene3D" id="3.30.70.1110">
    <property type="entry name" value="Histidine kinase CheA-like, P2 response regulator-binding domain"/>
    <property type="match status" value="1"/>
</dbReference>
<comment type="caution">
    <text evidence="15">The sequence shown here is derived from an EMBL/GenBank/DDBJ whole genome shotgun (WGS) entry which is preliminary data.</text>
</comment>
<dbReference type="InterPro" id="IPR037052">
    <property type="entry name" value="CheA-like_P2_sf"/>
</dbReference>
<dbReference type="InterPro" id="IPR037006">
    <property type="entry name" value="CheA-like_homodim_sf"/>
</dbReference>
<evidence type="ECO:0000256" key="9">
    <source>
        <dbReference type="ARBA" id="ARBA00022840"/>
    </source>
</evidence>
<evidence type="ECO:0000256" key="10">
    <source>
        <dbReference type="ARBA" id="ARBA00023012"/>
    </source>
</evidence>
<evidence type="ECO:0000256" key="4">
    <source>
        <dbReference type="ARBA" id="ARBA00022500"/>
    </source>
</evidence>
<dbReference type="PANTHER" id="PTHR43395">
    <property type="entry name" value="SENSOR HISTIDINE KINASE CHEA"/>
    <property type="match status" value="1"/>
</dbReference>
<dbReference type="GO" id="GO:0005524">
    <property type="term" value="F:ATP binding"/>
    <property type="evidence" value="ECO:0007669"/>
    <property type="project" value="UniProtKB-KW"/>
</dbReference>
<keyword evidence="4" id="KW-0145">Chemotaxis</keyword>
<dbReference type="Gene3D" id="3.30.565.10">
    <property type="entry name" value="Histidine kinase-like ATPase, C-terminal domain"/>
    <property type="match status" value="1"/>
</dbReference>
<dbReference type="FunFam" id="3.30.565.10:FF:000016">
    <property type="entry name" value="Chemotaxis protein CheA, putative"/>
    <property type="match status" value="1"/>
</dbReference>
<evidence type="ECO:0000259" key="12">
    <source>
        <dbReference type="PROSITE" id="PS50109"/>
    </source>
</evidence>
<evidence type="ECO:0000256" key="3">
    <source>
        <dbReference type="ARBA" id="ARBA00021495"/>
    </source>
</evidence>
<dbReference type="PANTHER" id="PTHR43395:SF1">
    <property type="entry name" value="CHEMOTAXIS PROTEIN CHEA"/>
    <property type="match status" value="1"/>
</dbReference>
<dbReference type="InterPro" id="IPR008207">
    <property type="entry name" value="Sig_transdc_His_kin_Hpt_dom"/>
</dbReference>
<dbReference type="SUPFAM" id="SSF55874">
    <property type="entry name" value="ATPase domain of HSP90 chaperone/DNA topoisomerase II/histidine kinase"/>
    <property type="match status" value="1"/>
</dbReference>
<dbReference type="PRINTS" id="PR00344">
    <property type="entry name" value="BCTRLSENSOR"/>
</dbReference>
<dbReference type="InterPro" id="IPR003594">
    <property type="entry name" value="HATPase_dom"/>
</dbReference>
<keyword evidence="10" id="KW-0902">Two-component regulatory system</keyword>
<dbReference type="SUPFAM" id="SSF47226">
    <property type="entry name" value="Histidine-containing phosphotransfer domain, HPT domain"/>
    <property type="match status" value="1"/>
</dbReference>
<dbReference type="EMBL" id="WTUZ01000010">
    <property type="protein sequence ID" value="MZQ81569.1"/>
    <property type="molecule type" value="Genomic_DNA"/>
</dbReference>
<organism evidence="15 16">
    <name type="scientific">Paenibacillus silvestris</name>
    <dbReference type="NCBI Taxonomy" id="2606219"/>
    <lineage>
        <taxon>Bacteria</taxon>
        <taxon>Bacillati</taxon>
        <taxon>Bacillota</taxon>
        <taxon>Bacilli</taxon>
        <taxon>Bacillales</taxon>
        <taxon>Paenibacillaceae</taxon>
        <taxon>Paenibacillus</taxon>
    </lineage>
</organism>
<dbReference type="InterPro" id="IPR036641">
    <property type="entry name" value="HPT_dom_sf"/>
</dbReference>
<dbReference type="InterPro" id="IPR036097">
    <property type="entry name" value="HisK_dim/P_sf"/>
</dbReference>
<dbReference type="CDD" id="cd16916">
    <property type="entry name" value="HATPase_CheA-like"/>
    <property type="match status" value="1"/>
</dbReference>
<dbReference type="InterPro" id="IPR004358">
    <property type="entry name" value="Sig_transdc_His_kin-like_C"/>
</dbReference>
<dbReference type="Pfam" id="PF07194">
    <property type="entry name" value="P2"/>
    <property type="match status" value="1"/>
</dbReference>
<dbReference type="CDD" id="cd00088">
    <property type="entry name" value="HPT"/>
    <property type="match status" value="1"/>
</dbReference>
<proteinExistence type="predicted"/>
<dbReference type="SMART" id="SM00073">
    <property type="entry name" value="HPT"/>
    <property type="match status" value="1"/>
</dbReference>
<dbReference type="Gene3D" id="1.10.287.560">
    <property type="entry name" value="Histidine kinase CheA-like, homodimeric domain"/>
    <property type="match status" value="1"/>
</dbReference>
<dbReference type="SUPFAM" id="SSF55052">
    <property type="entry name" value="CheY-binding domain of CheA"/>
    <property type="match status" value="1"/>
</dbReference>
<evidence type="ECO:0000259" key="13">
    <source>
        <dbReference type="PROSITE" id="PS50851"/>
    </source>
</evidence>
<keyword evidence="8" id="KW-0418">Kinase</keyword>
<dbReference type="Pfam" id="PF02895">
    <property type="entry name" value="H-kinase_dim"/>
    <property type="match status" value="1"/>
</dbReference>
<evidence type="ECO:0000256" key="8">
    <source>
        <dbReference type="ARBA" id="ARBA00022777"/>
    </source>
</evidence>